<evidence type="ECO:0000313" key="1">
    <source>
        <dbReference type="EMBL" id="JAH70060.1"/>
    </source>
</evidence>
<proteinExistence type="predicted"/>
<accession>A0A0E9UXY6</accession>
<protein>
    <submittedName>
        <fullName evidence="1">Uncharacterized protein</fullName>
    </submittedName>
</protein>
<reference evidence="1" key="2">
    <citation type="journal article" date="2015" name="Fish Shellfish Immunol.">
        <title>Early steps in the European eel (Anguilla anguilla)-Vibrio vulnificus interaction in the gills: Role of the RtxA13 toxin.</title>
        <authorList>
            <person name="Callol A."/>
            <person name="Pajuelo D."/>
            <person name="Ebbesson L."/>
            <person name="Teles M."/>
            <person name="MacKenzie S."/>
            <person name="Amaro C."/>
        </authorList>
    </citation>
    <scope>NUCLEOTIDE SEQUENCE</scope>
</reference>
<dbReference type="AlphaFoldDB" id="A0A0E9UXY6"/>
<name>A0A0E9UXY6_ANGAN</name>
<dbReference type="EMBL" id="GBXM01038517">
    <property type="protein sequence ID" value="JAH70060.1"/>
    <property type="molecule type" value="Transcribed_RNA"/>
</dbReference>
<reference evidence="1" key="1">
    <citation type="submission" date="2014-11" db="EMBL/GenBank/DDBJ databases">
        <authorList>
            <person name="Amaro Gonzalez C."/>
        </authorList>
    </citation>
    <scope>NUCLEOTIDE SEQUENCE</scope>
</reference>
<sequence>MNSLLFIPFCCGFTHVLGHCLVASPNLYYALGYRLLP</sequence>
<organism evidence="1">
    <name type="scientific">Anguilla anguilla</name>
    <name type="common">European freshwater eel</name>
    <name type="synonym">Muraena anguilla</name>
    <dbReference type="NCBI Taxonomy" id="7936"/>
    <lineage>
        <taxon>Eukaryota</taxon>
        <taxon>Metazoa</taxon>
        <taxon>Chordata</taxon>
        <taxon>Craniata</taxon>
        <taxon>Vertebrata</taxon>
        <taxon>Euteleostomi</taxon>
        <taxon>Actinopterygii</taxon>
        <taxon>Neopterygii</taxon>
        <taxon>Teleostei</taxon>
        <taxon>Anguilliformes</taxon>
        <taxon>Anguillidae</taxon>
        <taxon>Anguilla</taxon>
    </lineage>
</organism>